<dbReference type="SUPFAM" id="SSF51905">
    <property type="entry name" value="FAD/NAD(P)-binding domain"/>
    <property type="match status" value="1"/>
</dbReference>
<proteinExistence type="predicted"/>
<dbReference type="EMBL" id="JBGEHV010000001">
    <property type="protein sequence ID" value="MEY8038028.1"/>
    <property type="molecule type" value="Genomic_DNA"/>
</dbReference>
<keyword evidence="2" id="KW-0503">Monooxygenase</keyword>
<protein>
    <submittedName>
        <fullName evidence="2">FAD-dependent monooxygenase</fullName>
    </submittedName>
</protein>
<dbReference type="PANTHER" id="PTHR46865">
    <property type="entry name" value="OXIDOREDUCTASE-RELATED"/>
    <property type="match status" value="1"/>
</dbReference>
<dbReference type="Gene3D" id="3.50.50.60">
    <property type="entry name" value="FAD/NAD(P)-binding domain"/>
    <property type="match status" value="1"/>
</dbReference>
<evidence type="ECO:0000313" key="2">
    <source>
        <dbReference type="EMBL" id="MEY8038028.1"/>
    </source>
</evidence>
<dbReference type="RefSeq" id="WP_345366330.1">
    <property type="nucleotide sequence ID" value="NZ_BAABII010000016.1"/>
</dbReference>
<accession>A0ABV4CBY5</accession>
<organism evidence="2 3">
    <name type="scientific">Saccharopolyspora cebuensis</name>
    <dbReference type="NCBI Taxonomy" id="418759"/>
    <lineage>
        <taxon>Bacteria</taxon>
        <taxon>Bacillati</taxon>
        <taxon>Actinomycetota</taxon>
        <taxon>Actinomycetes</taxon>
        <taxon>Pseudonocardiales</taxon>
        <taxon>Pseudonocardiaceae</taxon>
        <taxon>Saccharopolyspora</taxon>
    </lineage>
</organism>
<keyword evidence="3" id="KW-1185">Reference proteome</keyword>
<keyword evidence="2" id="KW-0560">Oxidoreductase</keyword>
<dbReference type="InterPro" id="IPR002938">
    <property type="entry name" value="FAD-bd"/>
</dbReference>
<evidence type="ECO:0000259" key="1">
    <source>
        <dbReference type="Pfam" id="PF01494"/>
    </source>
</evidence>
<name>A0ABV4CBY5_9PSEU</name>
<dbReference type="Pfam" id="PF01494">
    <property type="entry name" value="FAD_binding_3"/>
    <property type="match status" value="1"/>
</dbReference>
<comment type="caution">
    <text evidence="2">The sequence shown here is derived from an EMBL/GenBank/DDBJ whole genome shotgun (WGS) entry which is preliminary data.</text>
</comment>
<dbReference type="GO" id="GO:0004497">
    <property type="term" value="F:monooxygenase activity"/>
    <property type="evidence" value="ECO:0007669"/>
    <property type="project" value="UniProtKB-KW"/>
</dbReference>
<dbReference type="InterPro" id="IPR036188">
    <property type="entry name" value="FAD/NAD-bd_sf"/>
</dbReference>
<reference evidence="2 3" key="1">
    <citation type="submission" date="2024-08" db="EMBL/GenBank/DDBJ databases">
        <title>Genome mining of Saccharopolyspora cebuensis PGLac3 from Nigerian medicinal plant.</title>
        <authorList>
            <person name="Ezeobiora C.E."/>
            <person name="Igbokwe N.H."/>
            <person name="Amin D.H."/>
            <person name="Mendie U.E."/>
        </authorList>
    </citation>
    <scope>NUCLEOTIDE SEQUENCE [LARGE SCALE GENOMIC DNA]</scope>
    <source>
        <strain evidence="2 3">PGLac3</strain>
    </source>
</reference>
<feature type="domain" description="FAD-binding" evidence="1">
    <location>
        <begin position="9"/>
        <end position="170"/>
    </location>
</feature>
<evidence type="ECO:0000313" key="3">
    <source>
        <dbReference type="Proteomes" id="UP001564626"/>
    </source>
</evidence>
<dbReference type="PRINTS" id="PR00420">
    <property type="entry name" value="RNGMNOXGNASE"/>
</dbReference>
<dbReference type="Proteomes" id="UP001564626">
    <property type="component" value="Unassembled WGS sequence"/>
</dbReference>
<dbReference type="PANTHER" id="PTHR46865:SF2">
    <property type="entry name" value="MONOOXYGENASE"/>
    <property type="match status" value="1"/>
</dbReference>
<gene>
    <name evidence="2" type="ORF">AB8O55_01330</name>
</gene>
<dbReference type="InterPro" id="IPR051704">
    <property type="entry name" value="FAD_aromatic-hydroxylase"/>
</dbReference>
<sequence>MGEGAPGRVVVCGAGIAGLAVAHRLAAAGCEVLVAERAAGPREQGFVLDFWGLGVDAARRMGVLPGLRERSRRVSRWAFVDERGRSRAELDVAGFSRAQRGALLTVARPDVERVLRGSLGGGVEVRYGCPVVGFDDDGSGVLVSLGDGTRVAADLLVGADGIRSSVREALFGSGALRYLGLHMAVWSFEDPDLHGWLGDRWCLTDSWGAQVAFSAADAGWVTAFGAHRSAVPRRPEQPRSVVGAVYGSLG</sequence>